<organism evidence="2 3">
    <name type="scientific">Dorcoceras hygrometricum</name>
    <dbReference type="NCBI Taxonomy" id="472368"/>
    <lineage>
        <taxon>Eukaryota</taxon>
        <taxon>Viridiplantae</taxon>
        <taxon>Streptophyta</taxon>
        <taxon>Embryophyta</taxon>
        <taxon>Tracheophyta</taxon>
        <taxon>Spermatophyta</taxon>
        <taxon>Magnoliopsida</taxon>
        <taxon>eudicotyledons</taxon>
        <taxon>Gunneridae</taxon>
        <taxon>Pentapetalae</taxon>
        <taxon>asterids</taxon>
        <taxon>lamiids</taxon>
        <taxon>Lamiales</taxon>
        <taxon>Gesneriaceae</taxon>
        <taxon>Didymocarpoideae</taxon>
        <taxon>Trichosporeae</taxon>
        <taxon>Loxocarpinae</taxon>
        <taxon>Dorcoceras</taxon>
    </lineage>
</organism>
<accession>A0A2Z7B4J5</accession>
<dbReference type="AlphaFoldDB" id="A0A2Z7B4J5"/>
<protein>
    <submittedName>
        <fullName evidence="2">Endoglucanase 2-like</fullName>
    </submittedName>
</protein>
<evidence type="ECO:0000256" key="1">
    <source>
        <dbReference type="SAM" id="MobiDB-lite"/>
    </source>
</evidence>
<feature type="compositionally biased region" description="Polar residues" evidence="1">
    <location>
        <begin position="115"/>
        <end position="124"/>
    </location>
</feature>
<dbReference type="EMBL" id="KV011252">
    <property type="protein sequence ID" value="KZV26432.1"/>
    <property type="molecule type" value="Genomic_DNA"/>
</dbReference>
<feature type="region of interest" description="Disordered" evidence="1">
    <location>
        <begin position="91"/>
        <end position="124"/>
    </location>
</feature>
<name>A0A2Z7B4J5_9LAMI</name>
<evidence type="ECO:0000313" key="2">
    <source>
        <dbReference type="EMBL" id="KZV26432.1"/>
    </source>
</evidence>
<sequence length="124" mass="13877">MAASSISLWRNFHLLGVFHASHSGGVVVDKYADALAVAIQFFDAQKEIHGQTSIHKRHQISPLNASETSELPQNYSVSPLTILKHAVNIQMSSDNRSHQKSEQISPEISKEKIPNFQNYSEHEI</sequence>
<keyword evidence="3" id="KW-1185">Reference proteome</keyword>
<reference evidence="2 3" key="1">
    <citation type="journal article" date="2015" name="Proc. Natl. Acad. Sci. U.S.A.">
        <title>The resurrection genome of Boea hygrometrica: A blueprint for survival of dehydration.</title>
        <authorList>
            <person name="Xiao L."/>
            <person name="Yang G."/>
            <person name="Zhang L."/>
            <person name="Yang X."/>
            <person name="Zhao S."/>
            <person name="Ji Z."/>
            <person name="Zhou Q."/>
            <person name="Hu M."/>
            <person name="Wang Y."/>
            <person name="Chen M."/>
            <person name="Xu Y."/>
            <person name="Jin H."/>
            <person name="Xiao X."/>
            <person name="Hu G."/>
            <person name="Bao F."/>
            <person name="Hu Y."/>
            <person name="Wan P."/>
            <person name="Li L."/>
            <person name="Deng X."/>
            <person name="Kuang T."/>
            <person name="Xiang C."/>
            <person name="Zhu J.K."/>
            <person name="Oliver M.J."/>
            <person name="He Y."/>
        </authorList>
    </citation>
    <scope>NUCLEOTIDE SEQUENCE [LARGE SCALE GENOMIC DNA]</scope>
    <source>
        <strain evidence="3">cv. XS01</strain>
    </source>
</reference>
<evidence type="ECO:0000313" key="3">
    <source>
        <dbReference type="Proteomes" id="UP000250235"/>
    </source>
</evidence>
<gene>
    <name evidence="2" type="ORF">F511_14510</name>
</gene>
<dbReference type="Proteomes" id="UP000250235">
    <property type="component" value="Unassembled WGS sequence"/>
</dbReference>
<proteinExistence type="predicted"/>